<dbReference type="PANTHER" id="PTHR22926:SF3">
    <property type="entry name" value="UNDECAPRENYL-PHOSPHATE ALPHA-N-ACETYLGLUCOSAMINYL 1-PHOSPHATE TRANSFERASE"/>
    <property type="match status" value="1"/>
</dbReference>
<evidence type="ECO:0000256" key="7">
    <source>
        <dbReference type="PIRSR" id="PIRSR600715-1"/>
    </source>
</evidence>
<keyword evidence="7" id="KW-0460">Magnesium</keyword>
<dbReference type="GO" id="GO:0016780">
    <property type="term" value="F:phosphotransferase activity, for other substituted phosphate groups"/>
    <property type="evidence" value="ECO:0007669"/>
    <property type="project" value="InterPro"/>
</dbReference>
<feature type="transmembrane region" description="Helical" evidence="8">
    <location>
        <begin position="125"/>
        <end position="147"/>
    </location>
</feature>
<feature type="transmembrane region" description="Helical" evidence="8">
    <location>
        <begin position="46"/>
        <end position="66"/>
    </location>
</feature>
<dbReference type="GO" id="GO:0005886">
    <property type="term" value="C:plasma membrane"/>
    <property type="evidence" value="ECO:0007669"/>
    <property type="project" value="UniProtKB-SubCell"/>
</dbReference>
<dbReference type="PANTHER" id="PTHR22926">
    <property type="entry name" value="PHOSPHO-N-ACETYLMURAMOYL-PENTAPEPTIDE-TRANSFERASE"/>
    <property type="match status" value="1"/>
</dbReference>
<dbReference type="KEGG" id="nsa:Nitsa_1735"/>
<feature type="transmembrane region" description="Helical" evidence="8">
    <location>
        <begin position="286"/>
        <end position="304"/>
    </location>
</feature>
<dbReference type="GO" id="GO:0046872">
    <property type="term" value="F:metal ion binding"/>
    <property type="evidence" value="ECO:0007669"/>
    <property type="project" value="UniProtKB-KW"/>
</dbReference>
<accession>E6X1B9</accession>
<evidence type="ECO:0000256" key="4">
    <source>
        <dbReference type="ARBA" id="ARBA00022692"/>
    </source>
</evidence>
<dbReference type="AlphaFoldDB" id="E6X1B9"/>
<comment type="cofactor">
    <cofactor evidence="7">
        <name>Mg(2+)</name>
        <dbReference type="ChEBI" id="CHEBI:18420"/>
    </cofactor>
</comment>
<evidence type="ECO:0000256" key="2">
    <source>
        <dbReference type="ARBA" id="ARBA00022475"/>
    </source>
</evidence>
<feature type="transmembrane region" description="Helical" evidence="8">
    <location>
        <begin position="236"/>
        <end position="254"/>
    </location>
</feature>
<feature type="binding site" evidence="7">
    <location>
        <position position="152"/>
    </location>
    <ligand>
        <name>Mg(2+)</name>
        <dbReference type="ChEBI" id="CHEBI:18420"/>
    </ligand>
</feature>
<evidence type="ECO:0000256" key="8">
    <source>
        <dbReference type="SAM" id="Phobius"/>
    </source>
</evidence>
<dbReference type="CDD" id="cd06853">
    <property type="entry name" value="GT_WecA_like"/>
    <property type="match status" value="1"/>
</dbReference>
<dbReference type="EMBL" id="CP002452">
    <property type="protein sequence ID" value="ADV46981.1"/>
    <property type="molecule type" value="Genomic_DNA"/>
</dbReference>
<dbReference type="GO" id="GO:0009103">
    <property type="term" value="P:lipopolysaccharide biosynthetic process"/>
    <property type="evidence" value="ECO:0007669"/>
    <property type="project" value="TreeGrafter"/>
</dbReference>
<proteinExistence type="predicted"/>
<feature type="transmembrane region" description="Helical" evidence="8">
    <location>
        <begin position="183"/>
        <end position="201"/>
    </location>
</feature>
<evidence type="ECO:0000313" key="10">
    <source>
        <dbReference type="Proteomes" id="UP000008633"/>
    </source>
</evidence>
<keyword evidence="10" id="KW-1185">Reference proteome</keyword>
<protein>
    <submittedName>
        <fullName evidence="9">Glycosyl transferase, family 4, conserved region</fullName>
    </submittedName>
</protein>
<keyword evidence="7" id="KW-0479">Metal-binding</keyword>
<dbReference type="eggNOG" id="COG0472">
    <property type="taxonomic scope" value="Bacteria"/>
</dbReference>
<feature type="transmembrane region" description="Helical" evidence="8">
    <location>
        <begin position="310"/>
        <end position="328"/>
    </location>
</feature>
<evidence type="ECO:0000256" key="1">
    <source>
        <dbReference type="ARBA" id="ARBA00004651"/>
    </source>
</evidence>
<feature type="transmembrane region" description="Helical" evidence="8">
    <location>
        <begin position="102"/>
        <end position="119"/>
    </location>
</feature>
<dbReference type="Pfam" id="PF00953">
    <property type="entry name" value="Glycos_transf_4"/>
    <property type="match status" value="1"/>
</dbReference>
<sequence>MQLAAVLLTSALAAGLTAVTIPLLIKQAEALSLLDTPCQRSVHFRPVPRGAGIAFVASSLLVLALFDKNHLNGFWWIYIAMLVILVTGILDDRHELTPKIKFLGILAATALIWEGGLRIDQVGNYLGFDLSLGWLAFPFTYFAVAGFTNALNLIDGLDGLAGGIAWMILAFFFWLGWVHHDHFLIIFSSVFLASVTVFLFFNWHPAKIFMGDSGSLSLGFLISVLSIYALKYIPSVSVLFIGLYPIVDTLVAMIRRKRSGRSASQPDRCHIHHLILNRFGRVPQSVLLIIVLQTFGLLTAVLIPEGTNQAPLLIFFALILWLTYRWVLKEIRRQGLEC</sequence>
<dbReference type="STRING" id="749222.Nitsa_1735"/>
<dbReference type="GO" id="GO:0044038">
    <property type="term" value="P:cell wall macromolecule biosynthetic process"/>
    <property type="evidence" value="ECO:0007669"/>
    <property type="project" value="TreeGrafter"/>
</dbReference>
<dbReference type="OrthoDB" id="9783652at2"/>
<keyword evidence="3 9" id="KW-0808">Transferase</keyword>
<feature type="binding site" evidence="7">
    <location>
        <position position="212"/>
    </location>
    <ligand>
        <name>Mg(2+)</name>
        <dbReference type="ChEBI" id="CHEBI:18420"/>
    </ligand>
</feature>
<dbReference type="InterPro" id="IPR000715">
    <property type="entry name" value="Glycosyl_transferase_4"/>
</dbReference>
<keyword evidence="4 8" id="KW-0812">Transmembrane</keyword>
<feature type="transmembrane region" description="Helical" evidence="8">
    <location>
        <begin position="6"/>
        <end position="25"/>
    </location>
</feature>
<evidence type="ECO:0000256" key="3">
    <source>
        <dbReference type="ARBA" id="ARBA00022679"/>
    </source>
</evidence>
<feature type="transmembrane region" description="Helical" evidence="8">
    <location>
        <begin position="159"/>
        <end position="177"/>
    </location>
</feature>
<keyword evidence="6 8" id="KW-0472">Membrane</keyword>
<evidence type="ECO:0000256" key="5">
    <source>
        <dbReference type="ARBA" id="ARBA00022989"/>
    </source>
</evidence>
<dbReference type="RefSeq" id="WP_013554666.1">
    <property type="nucleotide sequence ID" value="NC_014935.1"/>
</dbReference>
<keyword evidence="2" id="KW-1003">Cell membrane</keyword>
<keyword evidence="5 8" id="KW-1133">Transmembrane helix</keyword>
<dbReference type="PROSITE" id="PS01348">
    <property type="entry name" value="MRAY_2"/>
    <property type="match status" value="1"/>
</dbReference>
<reference evidence="10" key="2">
    <citation type="submission" date="2011-01" db="EMBL/GenBank/DDBJ databases">
        <title>The complete genome of Nitratifractor salsuginis DSM 16511.</title>
        <authorList>
            <consortium name="US DOE Joint Genome Institute (JGI-PGF)"/>
            <person name="Lucas S."/>
            <person name="Copeland A."/>
            <person name="Lapidus A."/>
            <person name="Bruce D."/>
            <person name="Goodwin L."/>
            <person name="Pitluck S."/>
            <person name="Kyrpides N."/>
            <person name="Mavromatis K."/>
            <person name="Ivanova N."/>
            <person name="Mikhailova N."/>
            <person name="Zeytun A."/>
            <person name="Detter J.C."/>
            <person name="Tapia R."/>
            <person name="Han C."/>
            <person name="Land M."/>
            <person name="Hauser L."/>
            <person name="Markowitz V."/>
            <person name="Cheng J.-F."/>
            <person name="Hugenholtz P."/>
            <person name="Woyke T."/>
            <person name="Wu D."/>
            <person name="Tindall B."/>
            <person name="Schuetze A."/>
            <person name="Brambilla E."/>
            <person name="Klenk H.-P."/>
            <person name="Eisen J.A."/>
        </authorList>
    </citation>
    <scope>NUCLEOTIDE SEQUENCE [LARGE SCALE GENOMIC DNA]</scope>
    <source>
        <strain evidence="10">DSM 16511 / JCM 12458 / E9I37-1</strain>
    </source>
</reference>
<comment type="subcellular location">
    <subcellularLocation>
        <location evidence="1">Cell membrane</location>
        <topology evidence="1">Multi-pass membrane protein</topology>
    </subcellularLocation>
</comment>
<evidence type="ECO:0000256" key="6">
    <source>
        <dbReference type="ARBA" id="ARBA00023136"/>
    </source>
</evidence>
<feature type="transmembrane region" description="Helical" evidence="8">
    <location>
        <begin position="72"/>
        <end position="90"/>
    </location>
</feature>
<dbReference type="HOGENOM" id="CLU_023982_2_4_7"/>
<name>E6X1B9_NITSE</name>
<dbReference type="InterPro" id="IPR018480">
    <property type="entry name" value="PNAcMuramoyl-5peptid_Trfase_CS"/>
</dbReference>
<evidence type="ECO:0000313" key="9">
    <source>
        <dbReference type="EMBL" id="ADV46981.1"/>
    </source>
</evidence>
<dbReference type="GO" id="GO:0071555">
    <property type="term" value="P:cell wall organization"/>
    <property type="evidence" value="ECO:0007669"/>
    <property type="project" value="TreeGrafter"/>
</dbReference>
<dbReference type="Proteomes" id="UP000008633">
    <property type="component" value="Chromosome"/>
</dbReference>
<organism evidence="9 10">
    <name type="scientific">Nitratifractor salsuginis (strain DSM 16511 / JCM 12458 / E9I37-1)</name>
    <dbReference type="NCBI Taxonomy" id="749222"/>
    <lineage>
        <taxon>Bacteria</taxon>
        <taxon>Pseudomonadati</taxon>
        <taxon>Campylobacterota</taxon>
        <taxon>Epsilonproteobacteria</taxon>
        <taxon>Campylobacterales</taxon>
        <taxon>Sulfurovaceae</taxon>
        <taxon>Nitratifractor</taxon>
    </lineage>
</organism>
<gene>
    <name evidence="9" type="ordered locus">Nitsa_1735</name>
</gene>
<reference evidence="9 10" key="1">
    <citation type="journal article" date="2011" name="Stand. Genomic Sci.">
        <title>Complete genome sequence of Nitratifractor salsuginis type strain (E9I37-1).</title>
        <authorList>
            <person name="Anderson I."/>
            <person name="Sikorski J."/>
            <person name="Zeytun A."/>
            <person name="Nolan M."/>
            <person name="Lapidus A."/>
            <person name="Lucas S."/>
            <person name="Hammon N."/>
            <person name="Deshpande S."/>
            <person name="Cheng J.F."/>
            <person name="Tapia R."/>
            <person name="Han C."/>
            <person name="Goodwin L."/>
            <person name="Pitluck S."/>
            <person name="Liolios K."/>
            <person name="Pagani I."/>
            <person name="Ivanova N."/>
            <person name="Huntemann M."/>
            <person name="Mavromatis K."/>
            <person name="Ovchinikova G."/>
            <person name="Pati A."/>
            <person name="Chen A."/>
            <person name="Palaniappan K."/>
            <person name="Land M."/>
            <person name="Hauser L."/>
            <person name="Brambilla E.M."/>
            <person name="Ngatchou-Djao O.D."/>
            <person name="Rohde M."/>
            <person name="Tindall B.J."/>
            <person name="Goker M."/>
            <person name="Detter J.C."/>
            <person name="Woyke T."/>
            <person name="Bristow J."/>
            <person name="Eisen J.A."/>
            <person name="Markowitz V."/>
            <person name="Hugenholtz P."/>
            <person name="Klenk H.P."/>
            <person name="Kyrpides N.C."/>
        </authorList>
    </citation>
    <scope>NUCLEOTIDE SEQUENCE [LARGE SCALE GENOMIC DNA]</scope>
    <source>
        <strain evidence="10">DSM 16511 / JCM 12458 / E9I37-1</strain>
    </source>
</reference>